<proteinExistence type="predicted"/>
<evidence type="ECO:0000313" key="1">
    <source>
        <dbReference type="EMBL" id="BDI30979.1"/>
    </source>
</evidence>
<protein>
    <submittedName>
        <fullName evidence="1">Uncharacterized protein</fullName>
    </submittedName>
</protein>
<dbReference type="PIRSF" id="PIRSF009141">
    <property type="entry name" value="UCP009141"/>
    <property type="match status" value="1"/>
</dbReference>
<dbReference type="RefSeq" id="WP_218025534.1">
    <property type="nucleotide sequence ID" value="NZ_AP025739.1"/>
</dbReference>
<dbReference type="EMBL" id="AP025739">
    <property type="protein sequence ID" value="BDI30979.1"/>
    <property type="molecule type" value="Genomic_DNA"/>
</dbReference>
<dbReference type="AlphaFoldDB" id="A0A402CST6"/>
<accession>A0A402CST6</accession>
<dbReference type="Pfam" id="PF05675">
    <property type="entry name" value="DUF817"/>
    <property type="match status" value="1"/>
</dbReference>
<gene>
    <name evidence="1" type="primary">yoaT</name>
    <name evidence="1" type="ORF">CCAX7_30300</name>
</gene>
<evidence type="ECO:0000313" key="2">
    <source>
        <dbReference type="Proteomes" id="UP000287394"/>
    </source>
</evidence>
<keyword evidence="2" id="KW-1185">Reference proteome</keyword>
<dbReference type="KEGG" id="ccot:CCAX7_30300"/>
<sequence length="288" mass="33471">MNPLTRRLARWIPWKPRWMAEFARQELLASVFPITLFACLGITSFFHVLGLARYDALLLLCIAAQYVMWRIGWESTDEVKVIGVFHVLGLTLEIFKIHHGCWSYPAEGWTKIAGVPLYSGFMYASVASYFCQAWRRLEIRLIAYPSLRVSAPLAAAIYLNFFLEHYLPDARRLLIPLVFLVFARTKARYRIAGALYQMPVPLGLMAVGFFVWIAENIGTLLGAWRYPNQIHSWGLVDPAKATSWFLLVVVTFLIVAQLKHVKEDRERRLRRREGERMRRARRQIVRQT</sequence>
<dbReference type="Proteomes" id="UP000287394">
    <property type="component" value="Chromosome"/>
</dbReference>
<dbReference type="FunCoup" id="A0A402CST6">
    <property type="interactions" value="4"/>
</dbReference>
<name>A0A402CST6_9BACT</name>
<reference evidence="1 2" key="1">
    <citation type="journal article" date="2019" name="Int. J. Syst. Evol. Microbiol.">
        <title>Capsulimonas corticalis gen. nov., sp. nov., an aerobic capsulated bacterium, of a novel bacterial order, Capsulimonadales ord. nov., of the class Armatimonadia of the phylum Armatimonadetes.</title>
        <authorList>
            <person name="Li J."/>
            <person name="Kudo C."/>
            <person name="Tonouchi A."/>
        </authorList>
    </citation>
    <scope>NUCLEOTIDE SEQUENCE [LARGE SCALE GENOMIC DNA]</scope>
    <source>
        <strain evidence="1 2">AX-7</strain>
    </source>
</reference>
<organism evidence="1 2">
    <name type="scientific">Capsulimonas corticalis</name>
    <dbReference type="NCBI Taxonomy" id="2219043"/>
    <lineage>
        <taxon>Bacteria</taxon>
        <taxon>Bacillati</taxon>
        <taxon>Armatimonadota</taxon>
        <taxon>Armatimonadia</taxon>
        <taxon>Capsulimonadales</taxon>
        <taxon>Capsulimonadaceae</taxon>
        <taxon>Capsulimonas</taxon>
    </lineage>
</organism>
<dbReference type="InterPro" id="IPR008535">
    <property type="entry name" value="DUF817"/>
</dbReference>